<organism evidence="1 2">
    <name type="scientific">Streptomyces lusitanus</name>
    <dbReference type="NCBI Taxonomy" id="68232"/>
    <lineage>
        <taxon>Bacteria</taxon>
        <taxon>Bacillati</taxon>
        <taxon>Actinomycetota</taxon>
        <taxon>Actinomycetes</taxon>
        <taxon>Kitasatosporales</taxon>
        <taxon>Streptomycetaceae</taxon>
        <taxon>Streptomyces</taxon>
    </lineage>
</organism>
<name>A0ABU3JP42_9ACTN</name>
<accession>A0ABU3JP42</accession>
<dbReference type="EMBL" id="JASKMA010000006">
    <property type="protein sequence ID" value="MDT6983692.1"/>
    <property type="molecule type" value="Genomic_DNA"/>
</dbReference>
<evidence type="ECO:0000313" key="1">
    <source>
        <dbReference type="EMBL" id="MDT6983692.1"/>
    </source>
</evidence>
<proteinExistence type="predicted"/>
<keyword evidence="2" id="KW-1185">Reference proteome</keyword>
<dbReference type="RefSeq" id="WP_394305966.1">
    <property type="nucleotide sequence ID" value="NZ_JASKMA010000006.1"/>
</dbReference>
<sequence length="84" mass="9350">MGDSGESAKKSKCQLRQARIDIQFVPDLPGGRAVVPAEKEGRLVWLVSEGAMTPECLAEMRDYLSHISGKGLWLQNWQGRHQTV</sequence>
<comment type="caution">
    <text evidence="1">The sequence shown here is derived from an EMBL/GenBank/DDBJ whole genome shotgun (WGS) entry which is preliminary data.</text>
</comment>
<gene>
    <name evidence="1" type="ORF">QNO04_09480</name>
</gene>
<evidence type="ECO:0000313" key="2">
    <source>
        <dbReference type="Proteomes" id="UP001249760"/>
    </source>
</evidence>
<reference evidence="1 2" key="1">
    <citation type="submission" date="2023-05" db="EMBL/GenBank/DDBJ databases">
        <title>Streptomyces fuscus sp. nov., a brown-black pigment producing actinomyces isolated from dry sand of Sea duck farm.</title>
        <authorList>
            <person name="Xie J."/>
            <person name="Shen N."/>
        </authorList>
    </citation>
    <scope>NUCLEOTIDE SEQUENCE [LARGE SCALE GENOMIC DNA]</scope>
    <source>
        <strain evidence="1 2">CGMCC 4.1745</strain>
    </source>
</reference>
<dbReference type="Proteomes" id="UP001249760">
    <property type="component" value="Unassembled WGS sequence"/>
</dbReference>
<protein>
    <submittedName>
        <fullName evidence="1">Uncharacterized protein</fullName>
    </submittedName>
</protein>